<sequence>MQINGNGRYLPGQVFSVIKLEPLVYLLLGLSVLLIPGVSAWARPHPKALYTHSVAEGVFRVFYTTEGKHAVPADDVDGNAVPDRVDDILVQLKAADWFYQTQLGLVPPLKRSRYTQSDGIEVHVQHFDQGTGLAFDEPTKPNWFEGQSSTAPTLKIKIGSQVDPRLSTTPAHELFHVYQYAYSPFKTKWFTEGMARWLEEPFSRQAQFAVPPSPSSCRELTGMAYNANGFFARLAERQFKGFDQAAISDEYRQFVYSDGSPVIRIQSVYKFRPVKTWLERAAELGARESRRLGVVEGKWPETLQRSAQFDLTLCEALTKP</sequence>
<reference evidence="2 3" key="1">
    <citation type="submission" date="2020-05" db="EMBL/GenBank/DDBJ databases">
        <title>Compete genome of Limnobacter sp. SAORIC-580.</title>
        <authorList>
            <person name="Song J."/>
            <person name="Cho J.-C."/>
        </authorList>
    </citation>
    <scope>NUCLEOTIDE SEQUENCE [LARGE SCALE GENOMIC DNA]</scope>
    <source>
        <strain evidence="2 3">SAORIC-580</strain>
    </source>
</reference>
<dbReference type="RefSeq" id="WP_171097919.1">
    <property type="nucleotide sequence ID" value="NZ_CP053084.1"/>
</dbReference>
<name>A0ABX6N5E6_9BURK</name>
<keyword evidence="1" id="KW-0812">Transmembrane</keyword>
<gene>
    <name evidence="2" type="ORF">HKT17_03685</name>
</gene>
<evidence type="ECO:0000313" key="3">
    <source>
        <dbReference type="Proteomes" id="UP000501130"/>
    </source>
</evidence>
<keyword evidence="1" id="KW-0472">Membrane</keyword>
<dbReference type="Proteomes" id="UP000501130">
    <property type="component" value="Chromosome"/>
</dbReference>
<organism evidence="2 3">
    <name type="scientific">Limnobacter profundi</name>
    <dbReference type="NCBI Taxonomy" id="2732163"/>
    <lineage>
        <taxon>Bacteria</taxon>
        <taxon>Pseudomonadati</taxon>
        <taxon>Pseudomonadota</taxon>
        <taxon>Betaproteobacteria</taxon>
        <taxon>Burkholderiales</taxon>
        <taxon>Burkholderiaceae</taxon>
        <taxon>Limnobacter</taxon>
    </lineage>
</organism>
<keyword evidence="3" id="KW-1185">Reference proteome</keyword>
<evidence type="ECO:0000313" key="2">
    <source>
        <dbReference type="EMBL" id="QJR28877.1"/>
    </source>
</evidence>
<accession>A0ABX6N5E6</accession>
<feature type="transmembrane region" description="Helical" evidence="1">
    <location>
        <begin position="23"/>
        <end position="42"/>
    </location>
</feature>
<keyword evidence="1" id="KW-1133">Transmembrane helix</keyword>
<dbReference type="EMBL" id="CP053084">
    <property type="protein sequence ID" value="QJR28877.1"/>
    <property type="molecule type" value="Genomic_DNA"/>
</dbReference>
<proteinExistence type="predicted"/>
<evidence type="ECO:0000256" key="1">
    <source>
        <dbReference type="SAM" id="Phobius"/>
    </source>
</evidence>
<protein>
    <recommendedName>
        <fullName evidence="4">Peptidase</fullName>
    </recommendedName>
</protein>
<evidence type="ECO:0008006" key="4">
    <source>
        <dbReference type="Google" id="ProtNLM"/>
    </source>
</evidence>